<reference evidence="3 4" key="1">
    <citation type="journal article" date="2015" name="BMC Genomics">
        <title>Insights from the genome of Ophiocordyceps polyrhachis-furcata to pathogenicity and host specificity in insect fungi.</title>
        <authorList>
            <person name="Wichadakul D."/>
            <person name="Kobmoo N."/>
            <person name="Ingsriswang S."/>
            <person name="Tangphatsornruang S."/>
            <person name="Chantasingh D."/>
            <person name="Luangsa-ard J.J."/>
            <person name="Eurwilaichitr L."/>
        </authorList>
    </citation>
    <scope>NUCLEOTIDE SEQUENCE [LARGE SCALE GENOMIC DNA]</scope>
    <source>
        <strain evidence="3 4">BCC 54312</strain>
    </source>
</reference>
<dbReference type="CDD" id="cd00138">
    <property type="entry name" value="PLDc_SF"/>
    <property type="match status" value="1"/>
</dbReference>
<dbReference type="Pfam" id="PF13091">
    <property type="entry name" value="PLDc_2"/>
    <property type="match status" value="1"/>
</dbReference>
<evidence type="ECO:0000259" key="2">
    <source>
        <dbReference type="PROSITE" id="PS50035"/>
    </source>
</evidence>
<dbReference type="SUPFAM" id="SSF56024">
    <property type="entry name" value="Phospholipase D/nuclease"/>
    <property type="match status" value="2"/>
</dbReference>
<dbReference type="InterPro" id="IPR010730">
    <property type="entry name" value="HET"/>
</dbReference>
<dbReference type="PROSITE" id="PS50035">
    <property type="entry name" value="PLD"/>
    <property type="match status" value="2"/>
</dbReference>
<comment type="caution">
    <text evidence="3">The sequence shown here is derived from an EMBL/GenBank/DDBJ whole genome shotgun (WGS) entry which is preliminary data.</text>
</comment>
<evidence type="ECO:0000256" key="1">
    <source>
        <dbReference type="SAM" id="MobiDB-lite"/>
    </source>
</evidence>
<dbReference type="Pfam" id="PF06985">
    <property type="entry name" value="HET"/>
    <property type="match status" value="1"/>
</dbReference>
<feature type="domain" description="PLD phosphodiesterase" evidence="2">
    <location>
        <begin position="927"/>
        <end position="954"/>
    </location>
</feature>
<feature type="region of interest" description="Disordered" evidence="1">
    <location>
        <begin position="987"/>
        <end position="1015"/>
    </location>
</feature>
<dbReference type="STRING" id="1330021.A0A367LFF2"/>
<dbReference type="PANTHER" id="PTHR33112:SF12">
    <property type="entry name" value="HETEROKARYON INCOMPATIBILITY DOMAIN-CONTAINING PROTEIN"/>
    <property type="match status" value="1"/>
</dbReference>
<dbReference type="GO" id="GO:0003824">
    <property type="term" value="F:catalytic activity"/>
    <property type="evidence" value="ECO:0007669"/>
    <property type="project" value="InterPro"/>
</dbReference>
<dbReference type="AlphaFoldDB" id="A0A367LFF2"/>
<dbReference type="SMART" id="SM00155">
    <property type="entry name" value="PLDc"/>
    <property type="match status" value="2"/>
</dbReference>
<sequence>MPLFREPLSAQDDPAGLTRWSYRDPLEEHLPNDDPTQPFCAIHSVTIAQLKRSSFGPHKLNPGLPRVRGLRDWNFGTVAACRARRSWCRACRLIDDALDPDWIEYWLTRDVKACWVWDGVLQDSRDTATLRLRISIEAHPPFDLVPLDLDEKALFSARPVAADHFDVGLARSWVRFCDDWHGRECLDTTPWQTTDHGAPFIRLISLDEDRLIETARPKPYAALSYVWGFSDVFKTRKSNVADLLLPGGTKPYAQAFPKSIDEAISLARSLDFHFLWVDSICIIQDSQEDKDQQLKLMGDIYTHASLTIVAAAGDSCNAGIPGLYPGSRAFPQPVARISDDLCLVPLRPDTECRLLSAVWNTRGWTYQERLLSSRCLFSLPDGSVSFQCSKAAWGEDYCAESPQLVSCAPMKAISLNESSLQPGGIRERLPPRVQTRRASYLQEYSRLIQDYTGRNMTYQSDRLVGVDGVLDVLRKAFSFKTLQGLPEPIFHFVLLWQPRNKINRVPADEVTGLPLFPSWSWAGWKGPVGYENWDETNGLPALEERARRIIPRVSITMKGSDTIKAFIPTKSRVDVPNGWSEVKSAADGVCYLRGTDNMRYHAVPLAAMPVTTPGTLGNVQVTGLRFRASISKFCLNDINRGPIPDDGRPPVETRGRFGLGPDSQDASWIGTIILPVVYHKWIGNAYDFILVSESYGFSRYEADSVVANTVPPYGVYDVMMIRRIEGEELQRYCRHFSAGDEKSYCQEIESGRSSVIILTPSRIMPSTFPASFVTPWRERLMSQQANDFPNYYVADCDALITTSVPRSLHVGIGFSLYKRAILSAILKSRHTVDFVTCYWAPSPTREAFRDALIRLAASRRQLDQGTPPLRITIGFSSMGLFQKLFHTSSRHGHSYPPSQWPKLGLPDEATLQAGGIEMTVKSLFFTPFSVMHPKYIIIDRVRAFLPSCNVSWERWFEACIEVEGDVMTPLLAFHHSVWQPGVDEVVGAQQSEASDEREESCPITEAEEESPTRSIQLSLPHPAPTILLPSPHHRNPRFSFFPFLSQSNPPTTPLNGALLTLFANAKREITMLSPNFTSWPVLDALLEALSRGIDVQIRTSKGMMLVEQLVTAGTTTSRCLRKFVKKYQGLQSVSQSFDLEAQPTSPGKLEILYYKPRTNRRGSDDEPQFSHFKMTLVDDEYLVLGSGNMDRASWWTSQELGILLRVPNFEGRALWDGALEGRTEVVYRSTDHPSSG</sequence>
<name>A0A367LFF2_9HYPO</name>
<dbReference type="InterPro" id="IPR001736">
    <property type="entry name" value="PLipase_D/transphosphatidylase"/>
</dbReference>
<feature type="domain" description="PLD phosphodiesterase" evidence="2">
    <location>
        <begin position="1166"/>
        <end position="1193"/>
    </location>
</feature>
<accession>A0A367LFF2</accession>
<evidence type="ECO:0000313" key="4">
    <source>
        <dbReference type="Proteomes" id="UP000253664"/>
    </source>
</evidence>
<dbReference type="Gene3D" id="3.30.870.10">
    <property type="entry name" value="Endonuclease Chain A"/>
    <property type="match status" value="2"/>
</dbReference>
<dbReference type="PANTHER" id="PTHR33112">
    <property type="entry name" value="DOMAIN PROTEIN, PUTATIVE-RELATED"/>
    <property type="match status" value="1"/>
</dbReference>
<gene>
    <name evidence="3" type="ORF">L249_0422</name>
</gene>
<protein>
    <recommendedName>
        <fullName evidence="2">PLD phosphodiesterase domain-containing protein</fullName>
    </recommendedName>
</protein>
<keyword evidence="4" id="KW-1185">Reference proteome</keyword>
<evidence type="ECO:0000313" key="3">
    <source>
        <dbReference type="EMBL" id="RCI13153.1"/>
    </source>
</evidence>
<dbReference type="EMBL" id="LKCN02000007">
    <property type="protein sequence ID" value="RCI13153.1"/>
    <property type="molecule type" value="Genomic_DNA"/>
</dbReference>
<dbReference type="Proteomes" id="UP000253664">
    <property type="component" value="Unassembled WGS sequence"/>
</dbReference>
<dbReference type="InterPro" id="IPR025202">
    <property type="entry name" value="PLD-like_dom"/>
</dbReference>
<organism evidence="3 4">
    <name type="scientific">Ophiocordyceps polyrhachis-furcata BCC 54312</name>
    <dbReference type="NCBI Taxonomy" id="1330021"/>
    <lineage>
        <taxon>Eukaryota</taxon>
        <taxon>Fungi</taxon>
        <taxon>Dikarya</taxon>
        <taxon>Ascomycota</taxon>
        <taxon>Pezizomycotina</taxon>
        <taxon>Sordariomycetes</taxon>
        <taxon>Hypocreomycetidae</taxon>
        <taxon>Hypocreales</taxon>
        <taxon>Ophiocordycipitaceae</taxon>
        <taxon>Ophiocordyceps</taxon>
    </lineage>
</organism>
<proteinExistence type="predicted"/>
<dbReference type="OrthoDB" id="2958217at2759"/>